<dbReference type="AlphaFoldDB" id="A0A5C6BQJ0"/>
<dbReference type="CDD" id="cd03408">
    <property type="entry name" value="SPFH_like_u1"/>
    <property type="match status" value="1"/>
</dbReference>
<sequence length="369" mass="39684">MGLLDKLRGELVDIVEWIDDTNHTLVWRFPRYHNQIKNGAQLIVRPGQTAVFVHRGELADVFEPGHYELTTDNLPILGTLQGWKHGFESPFKSEVYFVRTTQITDLKWGTPNPIMLRDPDFGPIRLRAFGTYTLKAVEPKALLKELVGTDSDFSSDEINELMRSIISEAFATMLGKSQIAALDLAANYRALSGDLREAAVERVDDEYGLDIPQLFIVNISLPEEVEKALDTRSSMGVIGDMSRYQQFQMGKAMTAAAENPAGGGASEGMGLGMGFAMANQMFRGAGQAGSGMPAPPPAPGAVAWHIAVGGETQGPFTAQQLSQGIAAGQVTADSMVWSAGMPAWTTAGQVPALASQFAATPPPPPPPAK</sequence>
<dbReference type="Pfam" id="PF13421">
    <property type="entry name" value="Band_7_1"/>
    <property type="match status" value="1"/>
</dbReference>
<dbReference type="InterPro" id="IPR025640">
    <property type="entry name" value="GYF_2"/>
</dbReference>
<dbReference type="InterPro" id="IPR033880">
    <property type="entry name" value="SPFH_YdjI"/>
</dbReference>
<dbReference type="OrthoDB" id="9788304at2"/>
<dbReference type="RefSeq" id="WP_146371520.1">
    <property type="nucleotide sequence ID" value="NZ_SJPP01000001.1"/>
</dbReference>
<keyword evidence="4" id="KW-1185">Reference proteome</keyword>
<evidence type="ECO:0000313" key="4">
    <source>
        <dbReference type="Proteomes" id="UP000320735"/>
    </source>
</evidence>
<gene>
    <name evidence="3" type="ORF">CA54_31290</name>
</gene>
<evidence type="ECO:0000259" key="1">
    <source>
        <dbReference type="Pfam" id="PF13421"/>
    </source>
</evidence>
<proteinExistence type="predicted"/>
<reference evidence="3 4" key="1">
    <citation type="submission" date="2019-02" db="EMBL/GenBank/DDBJ databases">
        <title>Deep-cultivation of Planctomycetes and their phenomic and genomic characterization uncovers novel biology.</title>
        <authorList>
            <person name="Wiegand S."/>
            <person name="Jogler M."/>
            <person name="Boedeker C."/>
            <person name="Pinto D."/>
            <person name="Vollmers J."/>
            <person name="Rivas-Marin E."/>
            <person name="Kohn T."/>
            <person name="Peeters S.H."/>
            <person name="Heuer A."/>
            <person name="Rast P."/>
            <person name="Oberbeckmann S."/>
            <person name="Bunk B."/>
            <person name="Jeske O."/>
            <person name="Meyerdierks A."/>
            <person name="Storesund J.E."/>
            <person name="Kallscheuer N."/>
            <person name="Luecker S."/>
            <person name="Lage O.M."/>
            <person name="Pohl T."/>
            <person name="Merkel B.J."/>
            <person name="Hornburger P."/>
            <person name="Mueller R.-W."/>
            <person name="Bruemmer F."/>
            <person name="Labrenz M."/>
            <person name="Spormann A.M."/>
            <person name="Op Den Camp H."/>
            <person name="Overmann J."/>
            <person name="Amann R."/>
            <person name="Jetten M.S.M."/>
            <person name="Mascher T."/>
            <person name="Medema M.H."/>
            <person name="Devos D.P."/>
            <person name="Kaster A.-K."/>
            <person name="Ovreas L."/>
            <person name="Rohde M."/>
            <person name="Galperin M.Y."/>
            <person name="Jogler C."/>
        </authorList>
    </citation>
    <scope>NUCLEOTIDE SEQUENCE [LARGE SCALE GENOMIC DNA]</scope>
    <source>
        <strain evidence="3 4">CA54</strain>
    </source>
</reference>
<evidence type="ECO:0000313" key="3">
    <source>
        <dbReference type="EMBL" id="TWU14285.1"/>
    </source>
</evidence>
<name>A0A5C6BQJ0_9PLAN</name>
<protein>
    <submittedName>
        <fullName evidence="3">SPFH domain / Band 7 family protein</fullName>
    </submittedName>
</protein>
<feature type="domain" description="GYF" evidence="2">
    <location>
        <begin position="304"/>
        <end position="353"/>
    </location>
</feature>
<organism evidence="3 4">
    <name type="scientific">Symmachiella macrocystis</name>
    <dbReference type="NCBI Taxonomy" id="2527985"/>
    <lineage>
        <taxon>Bacteria</taxon>
        <taxon>Pseudomonadati</taxon>
        <taxon>Planctomycetota</taxon>
        <taxon>Planctomycetia</taxon>
        <taxon>Planctomycetales</taxon>
        <taxon>Planctomycetaceae</taxon>
        <taxon>Symmachiella</taxon>
    </lineage>
</organism>
<dbReference type="PANTHER" id="PTHR37826">
    <property type="entry name" value="FLOTILLIN BAND_7_5 DOMAIN PROTEIN"/>
    <property type="match status" value="1"/>
</dbReference>
<feature type="domain" description="SPFH" evidence="1">
    <location>
        <begin position="26"/>
        <end position="237"/>
    </location>
</feature>
<evidence type="ECO:0000259" key="2">
    <source>
        <dbReference type="Pfam" id="PF14237"/>
    </source>
</evidence>
<comment type="caution">
    <text evidence="3">The sequence shown here is derived from an EMBL/GenBank/DDBJ whole genome shotgun (WGS) entry which is preliminary data.</text>
</comment>
<dbReference type="PANTHER" id="PTHR37826:SF2">
    <property type="entry name" value="ZINC-RIBBON DOMAIN-CONTAINING PROTEIN"/>
    <property type="match status" value="1"/>
</dbReference>
<dbReference type="EMBL" id="SJPP01000001">
    <property type="protein sequence ID" value="TWU14285.1"/>
    <property type="molecule type" value="Genomic_DNA"/>
</dbReference>
<accession>A0A5C6BQJ0</accession>
<dbReference type="Pfam" id="PF14237">
    <property type="entry name" value="GYF_2"/>
    <property type="match status" value="1"/>
</dbReference>
<dbReference type="Proteomes" id="UP000320735">
    <property type="component" value="Unassembled WGS sequence"/>
</dbReference>